<proteinExistence type="predicted"/>
<feature type="compositionally biased region" description="Polar residues" evidence="1">
    <location>
        <begin position="271"/>
        <end position="285"/>
    </location>
</feature>
<feature type="compositionally biased region" description="Basic and acidic residues" evidence="1">
    <location>
        <begin position="556"/>
        <end position="583"/>
    </location>
</feature>
<feature type="compositionally biased region" description="Basic and acidic residues" evidence="1">
    <location>
        <begin position="1139"/>
        <end position="1150"/>
    </location>
</feature>
<feature type="compositionally biased region" description="Polar residues" evidence="1">
    <location>
        <begin position="1155"/>
        <end position="1167"/>
    </location>
</feature>
<feature type="region of interest" description="Disordered" evidence="1">
    <location>
        <begin position="24"/>
        <end position="640"/>
    </location>
</feature>
<feature type="compositionally biased region" description="Low complexity" evidence="1">
    <location>
        <begin position="979"/>
        <end position="991"/>
    </location>
</feature>
<organism evidence="2 3">
    <name type="scientific">Pleurotus ostreatus</name>
    <name type="common">Oyster mushroom</name>
    <name type="synonym">White-rot fungus</name>
    <dbReference type="NCBI Taxonomy" id="5322"/>
    <lineage>
        <taxon>Eukaryota</taxon>
        <taxon>Fungi</taxon>
        <taxon>Dikarya</taxon>
        <taxon>Basidiomycota</taxon>
        <taxon>Agaricomycotina</taxon>
        <taxon>Agaricomycetes</taxon>
        <taxon>Agaricomycetidae</taxon>
        <taxon>Agaricales</taxon>
        <taxon>Pleurotineae</taxon>
        <taxon>Pleurotaceae</taxon>
        <taxon>Pleurotus</taxon>
    </lineage>
</organism>
<dbReference type="GeneID" id="59380684"/>
<feature type="region of interest" description="Disordered" evidence="1">
    <location>
        <begin position="1052"/>
        <end position="1279"/>
    </location>
</feature>
<feature type="compositionally biased region" description="Polar residues" evidence="1">
    <location>
        <begin position="1250"/>
        <end position="1262"/>
    </location>
</feature>
<feature type="compositionally biased region" description="Polar residues" evidence="1">
    <location>
        <begin position="587"/>
        <end position="604"/>
    </location>
</feature>
<feature type="compositionally biased region" description="Polar residues" evidence="1">
    <location>
        <begin position="1074"/>
        <end position="1083"/>
    </location>
</feature>
<dbReference type="Proteomes" id="UP000623687">
    <property type="component" value="Unassembled WGS sequence"/>
</dbReference>
<feature type="region of interest" description="Disordered" evidence="1">
    <location>
        <begin position="867"/>
        <end position="1025"/>
    </location>
</feature>
<dbReference type="EMBL" id="JACETU010000008">
    <property type="protein sequence ID" value="KAF7422710.1"/>
    <property type="molecule type" value="Genomic_DNA"/>
</dbReference>
<dbReference type="AlphaFoldDB" id="A0A8H6ZKP0"/>
<feature type="compositionally biased region" description="Low complexity" evidence="1">
    <location>
        <begin position="42"/>
        <end position="63"/>
    </location>
</feature>
<feature type="compositionally biased region" description="Low complexity" evidence="1">
    <location>
        <begin position="528"/>
        <end position="550"/>
    </location>
</feature>
<dbReference type="VEuPathDB" id="FungiDB:PC9H_010866"/>
<evidence type="ECO:0000256" key="1">
    <source>
        <dbReference type="SAM" id="MobiDB-lite"/>
    </source>
</evidence>
<feature type="compositionally biased region" description="Polar residues" evidence="1">
    <location>
        <begin position="1097"/>
        <end position="1115"/>
    </location>
</feature>
<evidence type="ECO:0000313" key="2">
    <source>
        <dbReference type="EMBL" id="KAF7422710.1"/>
    </source>
</evidence>
<feature type="compositionally biased region" description="Polar residues" evidence="1">
    <location>
        <begin position="992"/>
        <end position="1007"/>
    </location>
</feature>
<feature type="compositionally biased region" description="Acidic residues" evidence="1">
    <location>
        <begin position="112"/>
        <end position="129"/>
    </location>
</feature>
<feature type="region of interest" description="Disordered" evidence="1">
    <location>
        <begin position="687"/>
        <end position="723"/>
    </location>
</feature>
<protein>
    <submittedName>
        <fullName evidence="2">Uncharacterized protein</fullName>
    </submittedName>
</protein>
<dbReference type="OrthoDB" id="3358078at2759"/>
<feature type="compositionally biased region" description="Pro residues" evidence="1">
    <location>
        <begin position="27"/>
        <end position="41"/>
    </location>
</feature>
<dbReference type="RefSeq" id="XP_036627742.1">
    <property type="nucleotide sequence ID" value="XM_036780359.1"/>
</dbReference>
<feature type="compositionally biased region" description="Polar residues" evidence="1">
    <location>
        <begin position="88"/>
        <end position="98"/>
    </location>
</feature>
<feature type="compositionally biased region" description="Basic and acidic residues" evidence="1">
    <location>
        <begin position="896"/>
        <end position="909"/>
    </location>
</feature>
<keyword evidence="3" id="KW-1185">Reference proteome</keyword>
<gene>
    <name evidence="2" type="ORF">PC9H_010866</name>
</gene>
<reference evidence="2" key="1">
    <citation type="submission" date="2019-07" db="EMBL/GenBank/DDBJ databases">
        <authorList>
            <person name="Palmer J.M."/>
        </authorList>
    </citation>
    <scope>NUCLEOTIDE SEQUENCE</scope>
    <source>
        <strain evidence="2">PC9</strain>
    </source>
</reference>
<feature type="compositionally biased region" description="Low complexity" evidence="1">
    <location>
        <begin position="1116"/>
        <end position="1127"/>
    </location>
</feature>
<feature type="compositionally biased region" description="Low complexity" evidence="1">
    <location>
        <begin position="877"/>
        <end position="893"/>
    </location>
</feature>
<feature type="compositionally biased region" description="Basic and acidic residues" evidence="1">
    <location>
        <begin position="355"/>
        <end position="364"/>
    </location>
</feature>
<feature type="compositionally biased region" description="Basic and acidic residues" evidence="1">
    <location>
        <begin position="69"/>
        <end position="81"/>
    </location>
</feature>
<name>A0A8H6ZKP0_PLEOS</name>
<feature type="compositionally biased region" description="Polar residues" evidence="1">
    <location>
        <begin position="475"/>
        <end position="490"/>
    </location>
</feature>
<sequence>MTTRPGYLRAKERPSSAIYIGADIPVLSPPSLPDLPEPPSPVSSVGSRGSGLPSPPATNSTGSGSTGGDNDRRTTHEDDFHSRRRPFSMNSLNETNIKAFQDAMAANLDRDGIDDDEDDDHNDGEGEEDNTARLDRMLSIRSSNQEESALQRVKSLTERNRMTLNKITAFSRLSSPSPAPSQRRRSPPPANSVSSSSSSSHTASTRQSASASTSSLTRSSTNRPRTSDSSTLHGRSQSYAYDLTPEHLSGSETERESTSQYTQSSSSSRQAQIDNLASAGSTSRAQLPPPSSRPHTPPPTQRRRLTSAPSSPARVRDLATSSSNIGLSSRTRSPRKRTSMALTAPDPDNNYNDNYYERDDDNLRGSRTNSRVGFVDHDNPMYDDTGQRLGGRVPSRTSTFGRRTSRQPLPREFRDNAYDISQEDDTRMSRQHSLDGSIANDSGVDVSSGRSASRANGQLPPEPPTPHRSHYPSRHVQQSPRRATNQSSMRDPQRRQQTRWLPGDVSFADDQGDLTTDIQTQHGRRQSLRGGSAESALGLGSGRSLVGEGLRAAGLTKRDVPEPVQRRTTRESHEIDSAVDRGGRPQSRLSGSTSSNRYSDSFRPSSRAHGQLYNDNDFRTPEHPSGADNARRVATAPRAATSMASYRASFDGTSSANHVEDDYEEEPRTAPLLRTYRSSLGLENSRAGSALGRAHPERYSSPFGSTRRREDGGRTMGGTSSRELGKHAELMKHSLDVFASNLERLGLTETSGPAADLVKSAQDIVGASERLNELMKSGTNRALTEQIDAEVGGNSSSDVDLVEVWRSVGGQWRDGLRVSDELVRSVTSFLLGVGRVVKELGGETGGGYAGDTTHGRSVSLDEEALARAAMDSEATTSSGASGRRSVGSSRQSWEPPPRDREWEREETLKKLAGGDSTHRESPMPRPGSGLRNARTQRESPLPQRPSVLRVFNTDRQEVAATPVRAPAGARKVGLERQAPSMVPSSSMRRVSNSQDSPMIGTSESLETVQGYEPSPTPASRTQNPSDRIQPLTHRALTASALNALNNSERNTRAGLSPLAIPPPLPKLKSESPLQRSHTIATDRSFTKPERERRHKQATASTSTIRPQFPVTHTNPTTALSTHSLTASPEDQLFPISRSNSERSGRSDAARPHASATFSRPSTGSTALTGLRDIDQRQRTISNSEEVTDEPKANGTTGPSTRAVKAVARAYGPMTPLSGSETERDTRRKTIGTRQGGRPSLEGDIGPGWRSGQSTIGQGTLPATTGRARRQTVTSLFDQS</sequence>
<comment type="caution">
    <text evidence="2">The sequence shown here is derived from an EMBL/GenBank/DDBJ whole genome shotgun (WGS) entry which is preliminary data.</text>
</comment>
<accession>A0A8H6ZKP0</accession>
<feature type="compositionally biased region" description="Polar residues" evidence="1">
    <location>
        <begin position="1270"/>
        <end position="1279"/>
    </location>
</feature>
<evidence type="ECO:0000313" key="3">
    <source>
        <dbReference type="Proteomes" id="UP000623687"/>
    </source>
</evidence>
<feature type="compositionally biased region" description="Low complexity" evidence="1">
    <location>
        <begin position="258"/>
        <end position="270"/>
    </location>
</feature>
<feature type="compositionally biased region" description="Pro residues" evidence="1">
    <location>
        <begin position="287"/>
        <end position="300"/>
    </location>
</feature>
<feature type="compositionally biased region" description="Low complexity" evidence="1">
    <location>
        <begin position="191"/>
        <end position="231"/>
    </location>
</feature>